<accession>A0AAJ3NEJ8</accession>
<name>A0AAJ3NEJ8_9FLAO</name>
<dbReference type="KEGG" id="ego:BBD34_03680"/>
<reference evidence="1 2" key="1">
    <citation type="submission" date="2016-06" db="EMBL/GenBank/DDBJ databases">
        <authorList>
            <person name="Nicholson A.C."/>
        </authorList>
    </citation>
    <scope>NUCLEOTIDE SEQUENCE [LARGE SCALE GENOMIC DNA]</scope>
    <source>
        <strain evidence="1 2">G4123</strain>
    </source>
</reference>
<comment type="caution">
    <text evidence="1">The sequence shown here is derived from an EMBL/GenBank/DDBJ whole genome shotgun (WGS) entry which is preliminary data.</text>
</comment>
<organism evidence="1 2">
    <name type="scientific">Elizabethkingia ursingii</name>
    <dbReference type="NCBI Taxonomy" id="1756150"/>
    <lineage>
        <taxon>Bacteria</taxon>
        <taxon>Pseudomonadati</taxon>
        <taxon>Bacteroidota</taxon>
        <taxon>Flavobacteriia</taxon>
        <taxon>Flavobacteriales</taxon>
        <taxon>Weeksellaceae</taxon>
        <taxon>Elizabethkingia</taxon>
    </lineage>
</organism>
<dbReference type="Proteomes" id="UP000190816">
    <property type="component" value="Unassembled WGS sequence"/>
</dbReference>
<dbReference type="AlphaFoldDB" id="A0AAJ3NEJ8"/>
<sequence>MKNLQKISRANLKMVFGGVNIGGDGESLASTCSTICPNGKPISVDCPGGCSSEDGKNVGCNGGGSYESVFCAK</sequence>
<evidence type="ECO:0000313" key="1">
    <source>
        <dbReference type="EMBL" id="OPB79355.1"/>
    </source>
</evidence>
<proteinExistence type="predicted"/>
<dbReference type="RefSeq" id="WP_078402406.1">
    <property type="nucleotide sequence ID" value="NZ_CP016377.1"/>
</dbReference>
<evidence type="ECO:0000313" key="2">
    <source>
        <dbReference type="Proteomes" id="UP000190816"/>
    </source>
</evidence>
<dbReference type="InterPro" id="IPR058074">
    <property type="entry name" value="Bacteriocin-like"/>
</dbReference>
<dbReference type="NCBIfam" id="NF047798">
    <property type="entry name" value="leader_Chryseo"/>
    <property type="match status" value="1"/>
</dbReference>
<dbReference type="EMBL" id="MAIC01000004">
    <property type="protein sequence ID" value="OPB79355.1"/>
    <property type="molecule type" value="Genomic_DNA"/>
</dbReference>
<evidence type="ECO:0008006" key="3">
    <source>
        <dbReference type="Google" id="ProtNLM"/>
    </source>
</evidence>
<gene>
    <name evidence="1" type="ORF">BAY32_16755</name>
</gene>
<protein>
    <recommendedName>
        <fullName evidence="3">Bacteriocin</fullName>
    </recommendedName>
</protein>